<name>A0A4Q0I8C0_9FIRM</name>
<proteinExistence type="predicted"/>
<organism evidence="1 2">
    <name type="scientific">Acetivibrio mesophilus</name>
    <dbReference type="NCBI Taxonomy" id="2487273"/>
    <lineage>
        <taxon>Bacteria</taxon>
        <taxon>Bacillati</taxon>
        <taxon>Bacillota</taxon>
        <taxon>Clostridia</taxon>
        <taxon>Eubacteriales</taxon>
        <taxon>Oscillospiraceae</taxon>
        <taxon>Acetivibrio</taxon>
    </lineage>
</organism>
<sequence>MELEALKYIKANDRIAIANVTKNNFMGIELLLKQLNFPVELIGGWNKEETLIKDNAFCEYTGKITLKKDMHTFLNSLLESEYPDTIIFPPQSEKILDDIELILEINFTGKIKTIIIIRGYKANLSLEEMKKIAVLSRKNNINIAVGDIKNTGYSIGYLLDSVENMPWTVNELDPDLAEYINKNNLNQGTFLDLGTGAGTQAVELAKLGFTVTATDLVKYAFENTAAKVNNVDFIEDNILDTRLNKKFDYIFDRGCLHALGKENYETYVRQVKKILKDDGILLLKYATNDNKHLTKDVLKYYYSEDELYDFINSNFIIDEIKTTFYQQNSDYTPMKAIFAVLRIG</sequence>
<comment type="caution">
    <text evidence="1">The sequence shown here is derived from an EMBL/GenBank/DDBJ whole genome shotgun (WGS) entry which is preliminary data.</text>
</comment>
<dbReference type="SUPFAM" id="SSF53335">
    <property type="entry name" value="S-adenosyl-L-methionine-dependent methyltransferases"/>
    <property type="match status" value="1"/>
</dbReference>
<dbReference type="InterPro" id="IPR029063">
    <property type="entry name" value="SAM-dependent_MTases_sf"/>
</dbReference>
<dbReference type="InterPro" id="IPR050723">
    <property type="entry name" value="CFA/CMAS"/>
</dbReference>
<dbReference type="GO" id="GO:0032259">
    <property type="term" value="P:methylation"/>
    <property type="evidence" value="ECO:0007669"/>
    <property type="project" value="UniProtKB-KW"/>
</dbReference>
<keyword evidence="1" id="KW-0489">Methyltransferase</keyword>
<reference evidence="2" key="1">
    <citation type="submission" date="2018-11" db="EMBL/GenBank/DDBJ databases">
        <title>Genome sequencing of a novel mesophilic and cellulolytic organism within the genus Hungateiclostridium.</title>
        <authorList>
            <person name="Rettenmaier R."/>
            <person name="Liebl W."/>
            <person name="Zverlov V."/>
        </authorList>
    </citation>
    <scope>NUCLEOTIDE SEQUENCE [LARGE SCALE GENOMIC DNA]</scope>
    <source>
        <strain evidence="2">N2K1</strain>
    </source>
</reference>
<dbReference type="CDD" id="cd02440">
    <property type="entry name" value="AdoMet_MTases"/>
    <property type="match status" value="1"/>
</dbReference>
<evidence type="ECO:0000313" key="2">
    <source>
        <dbReference type="Proteomes" id="UP000289166"/>
    </source>
</evidence>
<dbReference type="PANTHER" id="PTHR43667:SF2">
    <property type="entry name" value="FATTY ACID C-METHYL TRANSFERASE"/>
    <property type="match status" value="1"/>
</dbReference>
<dbReference type="Pfam" id="PF13489">
    <property type="entry name" value="Methyltransf_23"/>
    <property type="match status" value="1"/>
</dbReference>
<keyword evidence="2" id="KW-1185">Reference proteome</keyword>
<keyword evidence="1" id="KW-0808">Transferase</keyword>
<accession>A0A4Q0I8C0</accession>
<dbReference type="GO" id="GO:0008168">
    <property type="term" value="F:methyltransferase activity"/>
    <property type="evidence" value="ECO:0007669"/>
    <property type="project" value="UniProtKB-KW"/>
</dbReference>
<evidence type="ECO:0000313" key="1">
    <source>
        <dbReference type="EMBL" id="RXE60701.1"/>
    </source>
</evidence>
<dbReference type="OrthoDB" id="9804312at2"/>
<protein>
    <submittedName>
        <fullName evidence="1">Class I SAM-dependent methyltransferase</fullName>
    </submittedName>
</protein>
<gene>
    <name evidence="1" type="ORF">EFD62_01925</name>
</gene>
<dbReference type="AlphaFoldDB" id="A0A4Q0I8C0"/>
<dbReference type="Gene3D" id="3.40.50.150">
    <property type="entry name" value="Vaccinia Virus protein VP39"/>
    <property type="match status" value="1"/>
</dbReference>
<dbReference type="EMBL" id="RLII01000001">
    <property type="protein sequence ID" value="RXE60701.1"/>
    <property type="molecule type" value="Genomic_DNA"/>
</dbReference>
<dbReference type="RefSeq" id="WP_069194553.1">
    <property type="nucleotide sequence ID" value="NZ_RLII01000001.1"/>
</dbReference>
<dbReference type="PANTHER" id="PTHR43667">
    <property type="entry name" value="CYCLOPROPANE-FATTY-ACYL-PHOSPHOLIPID SYNTHASE"/>
    <property type="match status" value="1"/>
</dbReference>
<dbReference type="Proteomes" id="UP000289166">
    <property type="component" value="Unassembled WGS sequence"/>
</dbReference>